<organism evidence="1">
    <name type="scientific">freshwater metagenome</name>
    <dbReference type="NCBI Taxonomy" id="449393"/>
    <lineage>
        <taxon>unclassified sequences</taxon>
        <taxon>metagenomes</taxon>
        <taxon>ecological metagenomes</taxon>
    </lineage>
</organism>
<proteinExistence type="predicted"/>
<gene>
    <name evidence="1" type="ORF">UFOPK3099_02628</name>
</gene>
<evidence type="ECO:0000313" key="1">
    <source>
        <dbReference type="EMBL" id="CAB4834932.1"/>
    </source>
</evidence>
<dbReference type="InterPro" id="IPR008979">
    <property type="entry name" value="Galactose-bd-like_sf"/>
</dbReference>
<dbReference type="AlphaFoldDB" id="A0A6J7APM8"/>
<protein>
    <submittedName>
        <fullName evidence="1">Unannotated protein</fullName>
    </submittedName>
</protein>
<dbReference type="EMBL" id="CAFAAV010000279">
    <property type="protein sequence ID" value="CAB4834932.1"/>
    <property type="molecule type" value="Genomic_DNA"/>
</dbReference>
<dbReference type="Gene3D" id="2.60.120.260">
    <property type="entry name" value="Galactose-binding domain-like"/>
    <property type="match status" value="1"/>
</dbReference>
<sequence length="90" mass="9626">MRVELFPFAHPFRKGSRIRLTIHAPGNNRAIWEFRTISAGETVTIAHDAAHPSRLVLSVVPVTIAAPAPPACGALRGQPCRTYTPASNGG</sequence>
<name>A0A6J7APM8_9ZZZZ</name>
<accession>A0A6J7APM8</accession>
<reference evidence="1" key="1">
    <citation type="submission" date="2020-05" db="EMBL/GenBank/DDBJ databases">
        <authorList>
            <person name="Chiriac C."/>
            <person name="Salcher M."/>
            <person name="Ghai R."/>
            <person name="Kavagutti S V."/>
        </authorList>
    </citation>
    <scope>NUCLEOTIDE SEQUENCE</scope>
</reference>
<dbReference type="SUPFAM" id="SSF49785">
    <property type="entry name" value="Galactose-binding domain-like"/>
    <property type="match status" value="1"/>
</dbReference>